<evidence type="ECO:0000313" key="1">
    <source>
        <dbReference type="Proteomes" id="UP000887578"/>
    </source>
</evidence>
<sequence>MPFSLLFRFSYRNFSNEISSSKFYNFVNSTNFITDSNAHVEKREKLLEKEICGKKFIIEKADTKDIPLITNFYSTYFNGNEVLTATLDMKKEEAMEIFSVISENSETFFLRDGKKFVGMFSSEKHEMKKYPKEKLEMLKVNDFGKSLFFKLIDSGPFKFRTNNIIHVFLEACETKIYDEMTFPCIFYYTILGGMHPKYFAQNLGHLLSITVLKSFKKEGAKYCIGVATSEASLKLHLKLPGINIIDKVPYERFFDHGRKPFENVLGENKFAYPFIIDLDKY</sequence>
<evidence type="ECO:0000313" key="2">
    <source>
        <dbReference type="WBParaSite" id="PDA_v2.g29635.t1"/>
    </source>
</evidence>
<accession>A0A914QDC4</accession>
<dbReference type="Proteomes" id="UP000887578">
    <property type="component" value="Unplaced"/>
</dbReference>
<name>A0A914QDC4_9BILA</name>
<reference evidence="2" key="1">
    <citation type="submission" date="2022-11" db="UniProtKB">
        <authorList>
            <consortium name="WormBaseParasite"/>
        </authorList>
    </citation>
    <scope>IDENTIFICATION</scope>
</reference>
<dbReference type="AlphaFoldDB" id="A0A914QDC4"/>
<dbReference type="Gene3D" id="3.40.630.30">
    <property type="match status" value="1"/>
</dbReference>
<proteinExistence type="predicted"/>
<dbReference type="WBParaSite" id="PDA_v2.g29635.t1">
    <property type="protein sequence ID" value="PDA_v2.g29635.t1"/>
    <property type="gene ID" value="PDA_v2.g29635"/>
</dbReference>
<keyword evidence="1" id="KW-1185">Reference proteome</keyword>
<protein>
    <submittedName>
        <fullName evidence="2">N-acetyltransferase domain-containing protein</fullName>
    </submittedName>
</protein>
<organism evidence="1 2">
    <name type="scientific">Panagrolaimus davidi</name>
    <dbReference type="NCBI Taxonomy" id="227884"/>
    <lineage>
        <taxon>Eukaryota</taxon>
        <taxon>Metazoa</taxon>
        <taxon>Ecdysozoa</taxon>
        <taxon>Nematoda</taxon>
        <taxon>Chromadorea</taxon>
        <taxon>Rhabditida</taxon>
        <taxon>Tylenchina</taxon>
        <taxon>Panagrolaimomorpha</taxon>
        <taxon>Panagrolaimoidea</taxon>
        <taxon>Panagrolaimidae</taxon>
        <taxon>Panagrolaimus</taxon>
    </lineage>
</organism>